<name>A0A5F1YC00_9LEPT</name>
<organism evidence="1 2">
    <name type="scientific">Leptospira gomenensis</name>
    <dbReference type="NCBI Taxonomy" id="2484974"/>
    <lineage>
        <taxon>Bacteria</taxon>
        <taxon>Pseudomonadati</taxon>
        <taxon>Spirochaetota</taxon>
        <taxon>Spirochaetia</taxon>
        <taxon>Leptospirales</taxon>
        <taxon>Leptospiraceae</taxon>
        <taxon>Leptospira</taxon>
    </lineage>
</organism>
<dbReference type="EMBL" id="RQFA01000032">
    <property type="protein sequence ID" value="TGK35187.1"/>
    <property type="molecule type" value="Genomic_DNA"/>
</dbReference>
<gene>
    <name evidence="1" type="ORF">EHQ17_07030</name>
</gene>
<dbReference type="AlphaFoldDB" id="A0A5F1YC00"/>
<comment type="caution">
    <text evidence="1">The sequence shown here is derived from an EMBL/GenBank/DDBJ whole genome shotgun (WGS) entry which is preliminary data.</text>
</comment>
<dbReference type="OrthoDB" id="322784at2"/>
<sequence>MKSFAGGKKKLTVTKTLNLPFPQNLRYLFWKKIRNFLWTWEGPPWKRSTRPEQETKRGPSSFSLTSPKPYRIYLHSFCTGEESMPFADWKDRLPLAWIGQGAPGKIHIRWIAAKAASFSKQDFYEERYSPPLAFCDLFTSGYWRESSDKSVDLQRPQFYYLGTLLPEGLDRKDLPDWLAERILFDETFRWKSSPEEQNISFFGRELRWRIESEWQDPFSSDFFEIGEKRFRLYIPASERKALFASRAISTYHPSRLASRIFENLL</sequence>
<accession>A0A5F1YC00</accession>
<dbReference type="Proteomes" id="UP000298277">
    <property type="component" value="Unassembled WGS sequence"/>
</dbReference>
<protein>
    <submittedName>
        <fullName evidence="1">Uncharacterized protein</fullName>
    </submittedName>
</protein>
<keyword evidence="2" id="KW-1185">Reference proteome</keyword>
<reference evidence="1" key="1">
    <citation type="journal article" date="2019" name="PLoS Negl. Trop. Dis.">
        <title>Revisiting the worldwide diversity of Leptospira species in the environment.</title>
        <authorList>
            <person name="Vincent A.T."/>
            <person name="Schiettekatte O."/>
            <person name="Bourhy P."/>
            <person name="Veyrier F.J."/>
            <person name="Picardeau M."/>
        </authorList>
    </citation>
    <scope>NUCLEOTIDE SEQUENCE [LARGE SCALE GENOMIC DNA]</scope>
    <source>
        <strain evidence="1">201800299</strain>
    </source>
</reference>
<evidence type="ECO:0000313" key="2">
    <source>
        <dbReference type="Proteomes" id="UP000298277"/>
    </source>
</evidence>
<evidence type="ECO:0000313" key="1">
    <source>
        <dbReference type="EMBL" id="TGK35187.1"/>
    </source>
</evidence>
<proteinExistence type="predicted"/>
<dbReference type="RefSeq" id="WP_135592407.1">
    <property type="nucleotide sequence ID" value="NZ_RQEZ01000105.1"/>
</dbReference>